<accession>A0A2T6APK1</accession>
<feature type="signal peptide" evidence="1">
    <location>
        <begin position="1"/>
        <end position="17"/>
    </location>
</feature>
<proteinExistence type="predicted"/>
<feature type="domain" description="DUF3859" evidence="2">
    <location>
        <begin position="29"/>
        <end position="158"/>
    </location>
</feature>
<keyword evidence="4" id="KW-1185">Reference proteome</keyword>
<gene>
    <name evidence="3" type="ORF">C8N44_12030</name>
</gene>
<evidence type="ECO:0000256" key="1">
    <source>
        <dbReference type="SAM" id="SignalP"/>
    </source>
</evidence>
<name>A0A2T6APK1_9RHOB</name>
<evidence type="ECO:0000313" key="4">
    <source>
        <dbReference type="Proteomes" id="UP000244069"/>
    </source>
</evidence>
<dbReference type="InterPro" id="IPR024331">
    <property type="entry name" value="DUF3859"/>
</dbReference>
<protein>
    <submittedName>
        <fullName evidence="3">Uncharacterized protein DUF3859</fullName>
    </submittedName>
</protein>
<dbReference type="RefSeq" id="WP_107977628.1">
    <property type="nucleotide sequence ID" value="NZ_BMEZ01000008.1"/>
</dbReference>
<reference evidence="3 4" key="1">
    <citation type="submission" date="2018-04" db="EMBL/GenBank/DDBJ databases">
        <title>Genomic Encyclopedia of Archaeal and Bacterial Type Strains, Phase II (KMG-II): from individual species to whole genera.</title>
        <authorList>
            <person name="Goeker M."/>
        </authorList>
    </citation>
    <scope>NUCLEOTIDE SEQUENCE [LARGE SCALE GENOMIC DNA]</scope>
    <source>
        <strain evidence="3 4">DSM 29329</strain>
    </source>
</reference>
<dbReference type="Pfam" id="PF12975">
    <property type="entry name" value="DUF3859"/>
    <property type="match status" value="1"/>
</dbReference>
<dbReference type="EMBL" id="QBKN01000020">
    <property type="protein sequence ID" value="PTX45676.1"/>
    <property type="molecule type" value="Genomic_DNA"/>
</dbReference>
<feature type="chain" id="PRO_5015563708" evidence="1">
    <location>
        <begin position="18"/>
        <end position="178"/>
    </location>
</feature>
<comment type="caution">
    <text evidence="3">The sequence shown here is derived from an EMBL/GenBank/DDBJ whole genome shotgun (WGS) entry which is preliminary data.</text>
</comment>
<keyword evidence="1" id="KW-0732">Signal</keyword>
<dbReference type="AlphaFoldDB" id="A0A2T6APK1"/>
<dbReference type="OrthoDB" id="7864302at2"/>
<sequence>MRRLALIAALWAVPGFAQDGPSSVVAPAGLLEYGVICDVDIEGQQPAPDTESGSLNIIGEAEEVDVVTRLVPAELGLTFGVRLGMQEGAVPLAGRVVVEHPPLGASGVTRESWAAELLPGGALVSLYSFEAAHELVTGRWIFRFEAGDEVLSEQHFDVVDAAAVPAVMDACFDGVPIS</sequence>
<evidence type="ECO:0000259" key="2">
    <source>
        <dbReference type="Pfam" id="PF12975"/>
    </source>
</evidence>
<dbReference type="Proteomes" id="UP000244069">
    <property type="component" value="Unassembled WGS sequence"/>
</dbReference>
<dbReference type="Gene3D" id="2.60.40.2390">
    <property type="match status" value="1"/>
</dbReference>
<organism evidence="3 4">
    <name type="scientific">Allosediminivita pacifica</name>
    <dbReference type="NCBI Taxonomy" id="1267769"/>
    <lineage>
        <taxon>Bacteria</taxon>
        <taxon>Pseudomonadati</taxon>
        <taxon>Pseudomonadota</taxon>
        <taxon>Alphaproteobacteria</taxon>
        <taxon>Rhodobacterales</taxon>
        <taxon>Paracoccaceae</taxon>
        <taxon>Allosediminivita</taxon>
    </lineage>
</organism>
<evidence type="ECO:0000313" key="3">
    <source>
        <dbReference type="EMBL" id="PTX45676.1"/>
    </source>
</evidence>